<comment type="pathway">
    <text evidence="7">Carbohydrate degradation; 2-deoxy-D-ribose 1-phosphate degradation; D-glyceraldehyde 3-phosphate and acetaldehyde from 2-deoxy-alpha-D-ribose 1-phosphate: step 2/2.</text>
</comment>
<evidence type="ECO:0000256" key="1">
    <source>
        <dbReference type="ARBA" id="ARBA00010936"/>
    </source>
</evidence>
<gene>
    <name evidence="7 8" type="primary">deoC</name>
    <name evidence="8" type="ORF">DPRO_1069</name>
</gene>
<dbReference type="Gene3D" id="3.20.20.70">
    <property type="entry name" value="Aldolase class I"/>
    <property type="match status" value="1"/>
</dbReference>
<dbReference type="PIRSF" id="PIRSF001357">
    <property type="entry name" value="DeoC"/>
    <property type="match status" value="1"/>
</dbReference>
<dbReference type="PANTHER" id="PTHR10889">
    <property type="entry name" value="DEOXYRIBOSE-PHOSPHATE ALDOLASE"/>
    <property type="match status" value="1"/>
</dbReference>
<dbReference type="FunFam" id="3.20.20.70:FF:000044">
    <property type="entry name" value="Deoxyribose-phosphate aldolase"/>
    <property type="match status" value="1"/>
</dbReference>
<keyword evidence="3 7" id="KW-0456">Lyase</keyword>
<dbReference type="EC" id="4.1.2.4" evidence="7"/>
<dbReference type="InterPro" id="IPR002915">
    <property type="entry name" value="DeoC/FbaB/LacD_aldolase"/>
</dbReference>
<dbReference type="NCBIfam" id="TIGR00126">
    <property type="entry name" value="deoC"/>
    <property type="match status" value="1"/>
</dbReference>
<feature type="active site" description="Proton donor/acceptor" evidence="7">
    <location>
        <position position="94"/>
    </location>
</feature>
<evidence type="ECO:0000256" key="7">
    <source>
        <dbReference type="HAMAP-Rule" id="MF_00114"/>
    </source>
</evidence>
<proteinExistence type="inferred from homology"/>
<dbReference type="HAMAP" id="MF_00114">
    <property type="entry name" value="DeoC_type1"/>
    <property type="match status" value="1"/>
</dbReference>
<keyword evidence="9" id="KW-1185">Reference proteome</keyword>
<dbReference type="SMART" id="SM01133">
    <property type="entry name" value="DeoC"/>
    <property type="match status" value="1"/>
</dbReference>
<reference evidence="9" key="1">
    <citation type="submission" date="2017-09" db="EMBL/GenBank/DDBJ databases">
        <authorList>
            <person name="Regsiter A."/>
            <person name="William W."/>
        </authorList>
    </citation>
    <scope>NUCLEOTIDE SEQUENCE [LARGE SCALE GENOMIC DNA]</scope>
    <source>
        <strain evidence="9">500-1</strain>
    </source>
</reference>
<dbReference type="GO" id="GO:0016052">
    <property type="term" value="P:carbohydrate catabolic process"/>
    <property type="evidence" value="ECO:0007669"/>
    <property type="project" value="TreeGrafter"/>
</dbReference>
<dbReference type="InterPro" id="IPR013785">
    <property type="entry name" value="Aldolase_TIM"/>
</dbReference>
<comment type="catalytic activity">
    <reaction evidence="5 7">
        <text>2-deoxy-D-ribose 5-phosphate = D-glyceraldehyde 3-phosphate + acetaldehyde</text>
        <dbReference type="Rhea" id="RHEA:12821"/>
        <dbReference type="ChEBI" id="CHEBI:15343"/>
        <dbReference type="ChEBI" id="CHEBI:59776"/>
        <dbReference type="ChEBI" id="CHEBI:62877"/>
        <dbReference type="EC" id="4.1.2.4"/>
    </reaction>
</comment>
<protein>
    <recommendedName>
        <fullName evidence="7">Deoxyribose-phosphate aldolase</fullName>
        <shortName evidence="7">DERA</shortName>
        <ecNumber evidence="7">4.1.2.4</ecNumber>
    </recommendedName>
    <alternativeName>
        <fullName evidence="7">2-deoxy-D-ribose 5-phosphate aldolase</fullName>
    </alternativeName>
    <alternativeName>
        <fullName evidence="7">Phosphodeoxyriboaldolase</fullName>
        <shortName evidence="7">Deoxyriboaldolase</shortName>
    </alternativeName>
</protein>
<evidence type="ECO:0000256" key="6">
    <source>
        <dbReference type="ARBA" id="ARBA00056337"/>
    </source>
</evidence>
<evidence type="ECO:0000256" key="2">
    <source>
        <dbReference type="ARBA" id="ARBA00022490"/>
    </source>
</evidence>
<keyword evidence="4 7" id="KW-0704">Schiff base</keyword>
<evidence type="ECO:0000256" key="4">
    <source>
        <dbReference type="ARBA" id="ARBA00023270"/>
    </source>
</evidence>
<comment type="similarity">
    <text evidence="1 7">Belongs to the DeoC/FbaB aldolase family. DeoC type 1 subfamily.</text>
</comment>
<dbReference type="Proteomes" id="UP000219215">
    <property type="component" value="Chromosome DPRO"/>
</dbReference>
<dbReference type="OrthoDB" id="9774832at2"/>
<dbReference type="KEGG" id="pprf:DPRO_1069"/>
<dbReference type="PANTHER" id="PTHR10889:SF1">
    <property type="entry name" value="DEOXYRIBOSE-PHOSPHATE ALDOLASE"/>
    <property type="match status" value="1"/>
</dbReference>
<dbReference type="EMBL" id="LT907975">
    <property type="protein sequence ID" value="SOB57957.1"/>
    <property type="molecule type" value="Genomic_DNA"/>
</dbReference>
<evidence type="ECO:0000256" key="5">
    <source>
        <dbReference type="ARBA" id="ARBA00048791"/>
    </source>
</evidence>
<evidence type="ECO:0000313" key="9">
    <source>
        <dbReference type="Proteomes" id="UP000219215"/>
    </source>
</evidence>
<dbReference type="GO" id="GO:0004139">
    <property type="term" value="F:deoxyribose-phosphate aldolase activity"/>
    <property type="evidence" value="ECO:0007669"/>
    <property type="project" value="UniProtKB-UniRule"/>
</dbReference>
<evidence type="ECO:0000313" key="8">
    <source>
        <dbReference type="EMBL" id="SOB57957.1"/>
    </source>
</evidence>
<organism evidence="8 9">
    <name type="scientific">Pseudodesulfovibrio profundus</name>
    <dbReference type="NCBI Taxonomy" id="57320"/>
    <lineage>
        <taxon>Bacteria</taxon>
        <taxon>Pseudomonadati</taxon>
        <taxon>Thermodesulfobacteriota</taxon>
        <taxon>Desulfovibrionia</taxon>
        <taxon>Desulfovibrionales</taxon>
        <taxon>Desulfovibrionaceae</taxon>
    </lineage>
</organism>
<sequence>MQLSESELASYIDHTLLKPTATADDIKVLCEEAVRHGFYGVCVNPVRLSLTSWMLKDAQPLSVVVVGFPLGASLSSCKAMETAMAVEQGAREIDMVMNIGALKDGDDSLVVKDIQAVVKAAENIPVKVILETAVLDAEEIVKACQMSVDSGAAFVKTSTGFGPGGATVEAVKLMRKTVGPDIGVKASGGISTRMDAINMIEAGASRIGASASVRIISEK</sequence>
<dbReference type="GO" id="GO:0009264">
    <property type="term" value="P:deoxyribonucleotide catabolic process"/>
    <property type="evidence" value="ECO:0007669"/>
    <property type="project" value="UniProtKB-UniRule"/>
</dbReference>
<dbReference type="Pfam" id="PF01791">
    <property type="entry name" value="DeoC"/>
    <property type="match status" value="1"/>
</dbReference>
<dbReference type="InterPro" id="IPR028581">
    <property type="entry name" value="DeoC_typeI"/>
</dbReference>
<feature type="active site" description="Schiff-base intermediate with acetaldehyde" evidence="7">
    <location>
        <position position="156"/>
    </location>
</feature>
<keyword evidence="2 7" id="KW-0963">Cytoplasm</keyword>
<comment type="subcellular location">
    <subcellularLocation>
        <location evidence="7">Cytoplasm</location>
    </subcellularLocation>
</comment>
<dbReference type="RefSeq" id="WP_097011120.1">
    <property type="nucleotide sequence ID" value="NZ_LT907975.1"/>
</dbReference>
<accession>A0A2C8F6F3</accession>
<dbReference type="GO" id="GO:0006018">
    <property type="term" value="P:2-deoxyribose 1-phosphate catabolic process"/>
    <property type="evidence" value="ECO:0007669"/>
    <property type="project" value="UniProtKB-UniRule"/>
</dbReference>
<evidence type="ECO:0000256" key="3">
    <source>
        <dbReference type="ARBA" id="ARBA00023239"/>
    </source>
</evidence>
<dbReference type="GO" id="GO:0005737">
    <property type="term" value="C:cytoplasm"/>
    <property type="evidence" value="ECO:0007669"/>
    <property type="project" value="UniProtKB-SubCell"/>
</dbReference>
<dbReference type="CDD" id="cd00959">
    <property type="entry name" value="DeoC"/>
    <property type="match status" value="1"/>
</dbReference>
<feature type="active site" description="Proton donor/acceptor" evidence="7">
    <location>
        <position position="185"/>
    </location>
</feature>
<comment type="function">
    <text evidence="6 7">Catalyzes a reversible aldol reaction between acetaldehyde and D-glyceraldehyde 3-phosphate to generate 2-deoxy-D-ribose 5-phosphate.</text>
</comment>
<dbReference type="SUPFAM" id="SSF51569">
    <property type="entry name" value="Aldolase"/>
    <property type="match status" value="1"/>
</dbReference>
<dbReference type="UniPathway" id="UPA00002">
    <property type="reaction ID" value="UER00468"/>
</dbReference>
<dbReference type="InterPro" id="IPR011343">
    <property type="entry name" value="DeoC"/>
</dbReference>
<name>A0A2C8F6F3_9BACT</name>
<dbReference type="AlphaFoldDB" id="A0A2C8F6F3"/>